<sequence>MLNKKALHGAFLLHRHKHSLDAKIAFQTKPVALLRFENARVFAAFHAGIPTPVSMGDAMLIL</sequence>
<protein>
    <submittedName>
        <fullName evidence="1">Uncharacterized protein</fullName>
    </submittedName>
</protein>
<name>A0A2A7AVN8_9FIRM</name>
<dbReference type="EMBL" id="NMTZ01000027">
    <property type="protein sequence ID" value="PDX83098.1"/>
    <property type="molecule type" value="Genomic_DNA"/>
</dbReference>
<proteinExistence type="predicted"/>
<reference evidence="1 2" key="1">
    <citation type="journal article" date="2017" name="Front. Microbiol.">
        <title>New Insights into the Diversity of the Genus Faecalibacterium.</title>
        <authorList>
            <person name="Benevides L."/>
            <person name="Burman S."/>
            <person name="Martin R."/>
            <person name="Robert V."/>
            <person name="Thomas M."/>
            <person name="Miquel S."/>
            <person name="Chain F."/>
            <person name="Sokol H."/>
            <person name="Bermudez-Humaran L.G."/>
            <person name="Morrison M."/>
            <person name="Langella P."/>
            <person name="Azevedo V.A."/>
            <person name="Chatel J.M."/>
            <person name="Soares S."/>
        </authorList>
    </citation>
    <scope>NUCLEOTIDE SEQUENCE [LARGE SCALE GENOMIC DNA]</scope>
    <source>
        <strain evidence="1 2">CNCM I 4644</strain>
    </source>
</reference>
<accession>A0A2A7AVN8</accession>
<dbReference type="AlphaFoldDB" id="A0A2A7AVN8"/>
<gene>
    <name evidence="1" type="ORF">CGS59_13370</name>
</gene>
<organism evidence="1 2">
    <name type="scientific">Faecalibacterium prausnitzii</name>
    <dbReference type="NCBI Taxonomy" id="853"/>
    <lineage>
        <taxon>Bacteria</taxon>
        <taxon>Bacillati</taxon>
        <taxon>Bacillota</taxon>
        <taxon>Clostridia</taxon>
        <taxon>Eubacteriales</taxon>
        <taxon>Oscillospiraceae</taxon>
        <taxon>Faecalibacterium</taxon>
    </lineage>
</organism>
<evidence type="ECO:0000313" key="1">
    <source>
        <dbReference type="EMBL" id="PDX83098.1"/>
    </source>
</evidence>
<comment type="caution">
    <text evidence="1">The sequence shown here is derived from an EMBL/GenBank/DDBJ whole genome shotgun (WGS) entry which is preliminary data.</text>
</comment>
<evidence type="ECO:0000313" key="2">
    <source>
        <dbReference type="Proteomes" id="UP000220480"/>
    </source>
</evidence>
<dbReference type="Proteomes" id="UP000220480">
    <property type="component" value="Unassembled WGS sequence"/>
</dbReference>